<dbReference type="EMBL" id="JBHSDU010000003">
    <property type="protein sequence ID" value="MFC4309413.1"/>
    <property type="molecule type" value="Genomic_DNA"/>
</dbReference>
<protein>
    <submittedName>
        <fullName evidence="3">SCO family protein</fullName>
    </submittedName>
</protein>
<dbReference type="Gene3D" id="3.40.30.10">
    <property type="entry name" value="Glutaredoxin"/>
    <property type="match status" value="1"/>
</dbReference>
<accession>A0ABV8SS63</accession>
<evidence type="ECO:0000313" key="4">
    <source>
        <dbReference type="Proteomes" id="UP001595904"/>
    </source>
</evidence>
<dbReference type="Proteomes" id="UP001595904">
    <property type="component" value="Unassembled WGS sequence"/>
</dbReference>
<dbReference type="PANTHER" id="PTHR12151">
    <property type="entry name" value="ELECTRON TRANSPORT PROTIN SCO1/SENC FAMILY MEMBER"/>
    <property type="match status" value="1"/>
</dbReference>
<comment type="caution">
    <text evidence="3">The sequence shown here is derived from an EMBL/GenBank/DDBJ whole genome shotgun (WGS) entry which is preliminary data.</text>
</comment>
<dbReference type="PANTHER" id="PTHR12151:SF25">
    <property type="entry name" value="LINALOOL DEHYDRATASE_ISOMERASE DOMAIN-CONTAINING PROTEIN"/>
    <property type="match status" value="1"/>
</dbReference>
<proteinExistence type="inferred from homology"/>
<name>A0ABV8SS63_9GAMM</name>
<feature type="chain" id="PRO_5046241709" evidence="2">
    <location>
        <begin position="20"/>
        <end position="180"/>
    </location>
</feature>
<keyword evidence="2" id="KW-0732">Signal</keyword>
<evidence type="ECO:0000256" key="2">
    <source>
        <dbReference type="SAM" id="SignalP"/>
    </source>
</evidence>
<dbReference type="CDD" id="cd02968">
    <property type="entry name" value="SCO"/>
    <property type="match status" value="1"/>
</dbReference>
<reference evidence="4" key="1">
    <citation type="journal article" date="2019" name="Int. J. Syst. Evol. Microbiol.">
        <title>The Global Catalogue of Microorganisms (GCM) 10K type strain sequencing project: providing services to taxonomists for standard genome sequencing and annotation.</title>
        <authorList>
            <consortium name="The Broad Institute Genomics Platform"/>
            <consortium name="The Broad Institute Genome Sequencing Center for Infectious Disease"/>
            <person name="Wu L."/>
            <person name="Ma J."/>
        </authorList>
    </citation>
    <scope>NUCLEOTIDE SEQUENCE [LARGE SCALE GENOMIC DNA]</scope>
    <source>
        <strain evidence="4">CGMCC 1.10759</strain>
    </source>
</reference>
<organism evidence="3 4">
    <name type="scientific">Steroidobacter flavus</name>
    <dbReference type="NCBI Taxonomy" id="1842136"/>
    <lineage>
        <taxon>Bacteria</taxon>
        <taxon>Pseudomonadati</taxon>
        <taxon>Pseudomonadota</taxon>
        <taxon>Gammaproteobacteria</taxon>
        <taxon>Steroidobacterales</taxon>
        <taxon>Steroidobacteraceae</taxon>
        <taxon>Steroidobacter</taxon>
    </lineage>
</organism>
<comment type="similarity">
    <text evidence="1">Belongs to the SCO1/2 family.</text>
</comment>
<sequence length="180" mass="19890">MKRLFLALMLLAAVVRADAPESVYQLDATLTSQSGEQHHLDKHRGHPVLVTMFYGSCPMACPLLIDTMRSIERTVSPADRAKMRFLLISIDPDRDTVAKLNELATSRKLDTTRWTLARTDETSVRKIAAVLGIQYRKLPDGGYNHSSIVTLLSADGTIAYQSSVLGTADPELLAVLKRQP</sequence>
<dbReference type="InterPro" id="IPR036249">
    <property type="entry name" value="Thioredoxin-like_sf"/>
</dbReference>
<evidence type="ECO:0000313" key="3">
    <source>
        <dbReference type="EMBL" id="MFC4309413.1"/>
    </source>
</evidence>
<gene>
    <name evidence="3" type="ORF">ACFPN2_10000</name>
</gene>
<feature type="signal peptide" evidence="2">
    <location>
        <begin position="1"/>
        <end position="19"/>
    </location>
</feature>
<dbReference type="SUPFAM" id="SSF52833">
    <property type="entry name" value="Thioredoxin-like"/>
    <property type="match status" value="1"/>
</dbReference>
<keyword evidence="4" id="KW-1185">Reference proteome</keyword>
<evidence type="ECO:0000256" key="1">
    <source>
        <dbReference type="ARBA" id="ARBA00010996"/>
    </source>
</evidence>
<dbReference type="Pfam" id="PF02630">
    <property type="entry name" value="SCO1-SenC"/>
    <property type="match status" value="1"/>
</dbReference>
<dbReference type="InterPro" id="IPR003782">
    <property type="entry name" value="SCO1/SenC"/>
</dbReference>
<dbReference type="RefSeq" id="WP_380596467.1">
    <property type="nucleotide sequence ID" value="NZ_JBHSDU010000003.1"/>
</dbReference>